<sequence>MNISSIFCFFRLWNVWTVDYSKSMSFQRTSKKKTDLPKKKNVNEPGSSSKQMPSLSWTVSSRVACS</sequence>
<dbReference type="EMBL" id="CM001886">
    <property type="protein sequence ID" value="EOY15403.1"/>
    <property type="molecule type" value="Genomic_DNA"/>
</dbReference>
<evidence type="ECO:0000313" key="2">
    <source>
        <dbReference type="EMBL" id="EOY15403.1"/>
    </source>
</evidence>
<dbReference type="InParanoid" id="A0A061FEQ9"/>
<proteinExistence type="predicted"/>
<evidence type="ECO:0000256" key="1">
    <source>
        <dbReference type="SAM" id="MobiDB-lite"/>
    </source>
</evidence>
<organism evidence="2 3">
    <name type="scientific">Theobroma cacao</name>
    <name type="common">Cacao</name>
    <name type="synonym">Cocoa</name>
    <dbReference type="NCBI Taxonomy" id="3641"/>
    <lineage>
        <taxon>Eukaryota</taxon>
        <taxon>Viridiplantae</taxon>
        <taxon>Streptophyta</taxon>
        <taxon>Embryophyta</taxon>
        <taxon>Tracheophyta</taxon>
        <taxon>Spermatophyta</taxon>
        <taxon>Magnoliopsida</taxon>
        <taxon>eudicotyledons</taxon>
        <taxon>Gunneridae</taxon>
        <taxon>Pentapetalae</taxon>
        <taxon>rosids</taxon>
        <taxon>malvids</taxon>
        <taxon>Malvales</taxon>
        <taxon>Malvaceae</taxon>
        <taxon>Byttnerioideae</taxon>
        <taxon>Theobroma</taxon>
    </lineage>
</organism>
<accession>A0A061FEQ9</accession>
<dbReference type="AlphaFoldDB" id="A0A061FEQ9"/>
<feature type="compositionally biased region" description="Polar residues" evidence="1">
    <location>
        <begin position="44"/>
        <end position="66"/>
    </location>
</feature>
<feature type="region of interest" description="Disordered" evidence="1">
    <location>
        <begin position="25"/>
        <end position="66"/>
    </location>
</feature>
<name>A0A061FEQ9_THECC</name>
<evidence type="ECO:0000313" key="3">
    <source>
        <dbReference type="Proteomes" id="UP000026915"/>
    </source>
</evidence>
<dbReference type="HOGENOM" id="CLU_2836424_0_0_1"/>
<dbReference type="Proteomes" id="UP000026915">
    <property type="component" value="Chromosome 8"/>
</dbReference>
<gene>
    <name evidence="2" type="ORF">TCM_034477</name>
</gene>
<keyword evidence="3" id="KW-1185">Reference proteome</keyword>
<protein>
    <submittedName>
        <fullName evidence="2">Uncharacterized protein</fullName>
    </submittedName>
</protein>
<reference evidence="2 3" key="1">
    <citation type="journal article" date="2013" name="Genome Biol.">
        <title>The genome sequence of the most widely cultivated cacao type and its use to identify candidate genes regulating pod color.</title>
        <authorList>
            <person name="Motamayor J.C."/>
            <person name="Mockaitis K."/>
            <person name="Schmutz J."/>
            <person name="Haiminen N."/>
            <person name="Iii D.L."/>
            <person name="Cornejo O."/>
            <person name="Findley S.D."/>
            <person name="Zheng P."/>
            <person name="Utro F."/>
            <person name="Royaert S."/>
            <person name="Saski C."/>
            <person name="Jenkins J."/>
            <person name="Podicheti R."/>
            <person name="Zhao M."/>
            <person name="Scheffler B.E."/>
            <person name="Stack J.C."/>
            <person name="Feltus F.A."/>
            <person name="Mustiga G.M."/>
            <person name="Amores F."/>
            <person name="Phillips W."/>
            <person name="Marelli J.P."/>
            <person name="May G.D."/>
            <person name="Shapiro H."/>
            <person name="Ma J."/>
            <person name="Bustamante C.D."/>
            <person name="Schnell R.J."/>
            <person name="Main D."/>
            <person name="Gilbert D."/>
            <person name="Parida L."/>
            <person name="Kuhn D.N."/>
        </authorList>
    </citation>
    <scope>NUCLEOTIDE SEQUENCE [LARGE SCALE GENOMIC DNA]</scope>
    <source>
        <strain evidence="3">cv. Matina 1-6</strain>
    </source>
</reference>
<feature type="compositionally biased region" description="Basic and acidic residues" evidence="1">
    <location>
        <begin position="32"/>
        <end position="42"/>
    </location>
</feature>
<dbReference type="Gramene" id="EOY15403">
    <property type="protein sequence ID" value="EOY15403"/>
    <property type="gene ID" value="TCM_034477"/>
</dbReference>